<keyword evidence="1" id="KW-1133">Transmembrane helix</keyword>
<dbReference type="EMBL" id="VMNH01000005">
    <property type="protein sequence ID" value="TVO77090.1"/>
    <property type="molecule type" value="Genomic_DNA"/>
</dbReference>
<proteinExistence type="predicted"/>
<evidence type="ECO:0000313" key="3">
    <source>
        <dbReference type="Proteomes" id="UP000316649"/>
    </source>
</evidence>
<evidence type="ECO:0000256" key="1">
    <source>
        <dbReference type="SAM" id="Phobius"/>
    </source>
</evidence>
<keyword evidence="1" id="KW-0472">Membrane</keyword>
<feature type="transmembrane region" description="Helical" evidence="1">
    <location>
        <begin position="68"/>
        <end position="87"/>
    </location>
</feature>
<dbReference type="RefSeq" id="WP_144358219.1">
    <property type="nucleotide sequence ID" value="NZ_VMNH01000005.1"/>
</dbReference>
<evidence type="ECO:0000313" key="2">
    <source>
        <dbReference type="EMBL" id="TVO77090.1"/>
    </source>
</evidence>
<keyword evidence="3" id="KW-1185">Reference proteome</keyword>
<organism evidence="2 3">
    <name type="scientific">Sedimenticola selenatireducens</name>
    <dbReference type="NCBI Taxonomy" id="191960"/>
    <lineage>
        <taxon>Bacteria</taxon>
        <taxon>Pseudomonadati</taxon>
        <taxon>Pseudomonadota</taxon>
        <taxon>Gammaproteobacteria</taxon>
        <taxon>Chromatiales</taxon>
        <taxon>Sedimenticolaceae</taxon>
        <taxon>Sedimenticola</taxon>
    </lineage>
</organism>
<feature type="transmembrane region" description="Helical" evidence="1">
    <location>
        <begin position="135"/>
        <end position="155"/>
    </location>
</feature>
<reference evidence="2 3" key="1">
    <citation type="submission" date="2019-07" db="EMBL/GenBank/DDBJ databases">
        <title>The pathways for chlorine oxyanion respiration interact through the shared metabolite chlorate.</title>
        <authorList>
            <person name="Barnum T.P."/>
            <person name="Cheng Y."/>
            <person name="Hill K.A."/>
            <person name="Lucas L.N."/>
            <person name="Carlson H.K."/>
            <person name="Coates J.D."/>
        </authorList>
    </citation>
    <scope>NUCLEOTIDE SEQUENCE [LARGE SCALE GENOMIC DNA]</scope>
    <source>
        <strain evidence="2 3">BK-1</strain>
    </source>
</reference>
<keyword evidence="1" id="KW-0812">Transmembrane</keyword>
<sequence length="156" mass="17655">MNHFDDNVTEELREIRNKYIEDRWGQLHQLSKESGENAVKYLFTVNAGGAVTVLAYLGSVAGNGPASISAKLGLISFFLGLLFVGFYKAHMVHYHEGLFDHFQKLVRDYYDEKIGWNNMHELDQLKIGEPKLPYVYGYLSFSCFVFGCISGGIGIF</sequence>
<feature type="transmembrane region" description="Helical" evidence="1">
    <location>
        <begin position="41"/>
        <end position="62"/>
    </location>
</feature>
<dbReference type="AlphaFoldDB" id="A0A558DUG0"/>
<dbReference type="OrthoDB" id="7059937at2"/>
<accession>A0A558DUG0</accession>
<comment type="caution">
    <text evidence="2">The sequence shown here is derived from an EMBL/GenBank/DDBJ whole genome shotgun (WGS) entry which is preliminary data.</text>
</comment>
<gene>
    <name evidence="2" type="ORF">FHP88_06625</name>
</gene>
<protein>
    <submittedName>
        <fullName evidence="2">Uncharacterized protein</fullName>
    </submittedName>
</protein>
<name>A0A558DUG0_9GAMM</name>
<dbReference type="Proteomes" id="UP000316649">
    <property type="component" value="Unassembled WGS sequence"/>
</dbReference>